<proteinExistence type="predicted"/>
<dbReference type="PANTHER" id="PTHR36848">
    <property type="entry name" value="DNA-BINDING PROTEIN (PUTATIVE SECRETED PROTEIN)-RELATED"/>
    <property type="match status" value="1"/>
</dbReference>
<dbReference type="Pfam" id="PF17132">
    <property type="entry name" value="Glyco_hydro_106"/>
    <property type="match status" value="1"/>
</dbReference>
<reference evidence="2" key="1">
    <citation type="journal article" date="2020" name="Stud. Mycol.">
        <title>101 Dothideomycetes genomes: a test case for predicting lifestyles and emergence of pathogens.</title>
        <authorList>
            <person name="Haridas S."/>
            <person name="Albert R."/>
            <person name="Binder M."/>
            <person name="Bloem J."/>
            <person name="Labutti K."/>
            <person name="Salamov A."/>
            <person name="Andreopoulos B."/>
            <person name="Baker S."/>
            <person name="Barry K."/>
            <person name="Bills G."/>
            <person name="Bluhm B."/>
            <person name="Cannon C."/>
            <person name="Castanera R."/>
            <person name="Culley D."/>
            <person name="Daum C."/>
            <person name="Ezra D."/>
            <person name="Gonzalez J."/>
            <person name="Henrissat B."/>
            <person name="Kuo A."/>
            <person name="Liang C."/>
            <person name="Lipzen A."/>
            <person name="Lutzoni F."/>
            <person name="Magnuson J."/>
            <person name="Mondo S."/>
            <person name="Nolan M."/>
            <person name="Ohm R."/>
            <person name="Pangilinan J."/>
            <person name="Park H.-J."/>
            <person name="Ramirez L."/>
            <person name="Alfaro M."/>
            <person name="Sun H."/>
            <person name="Tritt A."/>
            <person name="Yoshinaga Y."/>
            <person name="Zwiers L.-H."/>
            <person name="Turgeon B."/>
            <person name="Goodwin S."/>
            <person name="Spatafora J."/>
            <person name="Crous P."/>
            <person name="Grigoriev I."/>
        </authorList>
    </citation>
    <scope>NUCLEOTIDE SEQUENCE</scope>
    <source>
        <strain evidence="2">CBS 109.77</strain>
    </source>
</reference>
<dbReference type="AlphaFoldDB" id="A0A6A6XZ09"/>
<keyword evidence="3" id="KW-1185">Reference proteome</keyword>
<dbReference type="OrthoDB" id="2588159at2759"/>
<evidence type="ECO:0000313" key="3">
    <source>
        <dbReference type="Proteomes" id="UP000799757"/>
    </source>
</evidence>
<dbReference type="InterPro" id="IPR053161">
    <property type="entry name" value="Ulvan_degrading_GH"/>
</dbReference>
<keyword evidence="1" id="KW-0732">Signal</keyword>
<organism evidence="2 3">
    <name type="scientific">Melanomma pulvis-pyrius CBS 109.77</name>
    <dbReference type="NCBI Taxonomy" id="1314802"/>
    <lineage>
        <taxon>Eukaryota</taxon>
        <taxon>Fungi</taxon>
        <taxon>Dikarya</taxon>
        <taxon>Ascomycota</taxon>
        <taxon>Pezizomycotina</taxon>
        <taxon>Dothideomycetes</taxon>
        <taxon>Pleosporomycetidae</taxon>
        <taxon>Pleosporales</taxon>
        <taxon>Melanommataceae</taxon>
        <taxon>Melanomma</taxon>
    </lineage>
</organism>
<dbReference type="EMBL" id="MU001740">
    <property type="protein sequence ID" value="KAF2800974.1"/>
    <property type="molecule type" value="Genomic_DNA"/>
</dbReference>
<dbReference type="PANTHER" id="PTHR36848:SF2">
    <property type="entry name" value="SECRETED PROTEIN"/>
    <property type="match status" value="1"/>
</dbReference>
<evidence type="ECO:0000313" key="2">
    <source>
        <dbReference type="EMBL" id="KAF2800974.1"/>
    </source>
</evidence>
<feature type="signal peptide" evidence="1">
    <location>
        <begin position="1"/>
        <end position="22"/>
    </location>
</feature>
<dbReference type="Proteomes" id="UP000799757">
    <property type="component" value="Unassembled WGS sequence"/>
</dbReference>
<protein>
    <submittedName>
        <fullName evidence="2">Uncharacterized protein</fullName>
    </submittedName>
</protein>
<name>A0A6A6XZ09_9PLEO</name>
<feature type="chain" id="PRO_5025464496" evidence="1">
    <location>
        <begin position="23"/>
        <end position="1015"/>
    </location>
</feature>
<sequence>MQLITSHILSLLGATLLAPAVGQSNNAFWDPHPQFRPKFRYWLPDASVSPNVVEKDIHDVKAAGAGGLEILPFYLYGMGEPTFGDTVELPDWTKFGFGTPAFTSLFKSSLSSAEKSDIVIDFALGANQAQGVPSEVGTPGLAVELLMGNAMIFPGESFSGPVPGPRQPSDTLLSGLGFMHALEQFGTPNLTAVIAYQVLSQLPINSSTRSNMTHLNQSSFVELTPLVNGGGSLQWAPPEHTKAWKIFTFWEAYTNQRSCDGGPNPTDFIGNGSWTVDHFSKRGASRITDFWDEYILVDDEIASLLRSVGKYGWEDSMEILAALYWTPGLLQRFRETHGYDLQPYLPLLFSSSNTWNGYLPVYNETYSFGNNTNIDNNAYQLNYRKILNDGYHDYLLHFLEWTHSVGTGYSAQPAYNLPLQMLTDIPLIDAPEGESLGFSQLIDAYRQFSGPAHLSNQTVISTELGAVRTPAYSLLIPNLLQQIKRSFAGGFTMNVIHGFPASTPYPNTTWPGYTTFFYEFTEMWNQIQPAWRQMRDSLDFVGRNQWVLQQGSAKVDLALHLYASPWAPKTQYNSTNLRDLGYTYEYLGPDNLASSQAFVKEKTLGVPRYKALILNNQTVTSVEAASAFINMASAGLPFIFVGSIPTQPYPTSPSSQSALTTTMARLLSEKSVHQIGSIDQLPSLLHKLGIMPRVALSCTSNAVYSIWRSTAEVEYIYFFNDQAVSTACTAKIGTSTGTSTGTPYIYNAWTGSQTPLLQYTTTNTSISVPLVLQSNEALILALHHSSPSPKCTFPSTSGAVHSLTSTPNQTLAFLTGPATLTSSSGKTTRLDPPLPPPINLTSWTLVIEDWHSAPDRFAVQTAITKHTFNNATLVPWNQLNASLAPVSGIGHYTTHFTVPSTPPPSTSRSSRVGILTLPPIQHTARVYLDGNMLLPVDPANPVVELGKLEGGRKYEIRVEVTTTLFNRIKAEANETMVVGQIAGKRQSGYSSIGYQAYGLVGAVMLEWGESVEVEC</sequence>
<accession>A0A6A6XZ09</accession>
<gene>
    <name evidence="2" type="ORF">K505DRAFT_389656</name>
</gene>
<evidence type="ECO:0000256" key="1">
    <source>
        <dbReference type="SAM" id="SignalP"/>
    </source>
</evidence>